<name>A0ABT3ZSR6_9BURK</name>
<comment type="caution">
    <text evidence="1">The sequence shown here is derived from an EMBL/GenBank/DDBJ whole genome shotgun (WGS) entry which is preliminary data.</text>
</comment>
<accession>A0ABT3ZSR6</accession>
<organism evidence="1 2">
    <name type="scientific">Robbsia betulipollinis</name>
    <dbReference type="NCBI Taxonomy" id="2981849"/>
    <lineage>
        <taxon>Bacteria</taxon>
        <taxon>Pseudomonadati</taxon>
        <taxon>Pseudomonadota</taxon>
        <taxon>Betaproteobacteria</taxon>
        <taxon>Burkholderiales</taxon>
        <taxon>Burkholderiaceae</taxon>
        <taxon>Robbsia</taxon>
    </lineage>
</organism>
<gene>
    <name evidence="1" type="ORF">OVY01_20800</name>
</gene>
<evidence type="ECO:0000313" key="2">
    <source>
        <dbReference type="Proteomes" id="UP001082899"/>
    </source>
</evidence>
<protein>
    <submittedName>
        <fullName evidence="1">Uncharacterized protein</fullName>
    </submittedName>
</protein>
<dbReference type="EMBL" id="JAPMXC010000010">
    <property type="protein sequence ID" value="MCY0389589.1"/>
    <property type="molecule type" value="Genomic_DNA"/>
</dbReference>
<proteinExistence type="predicted"/>
<sequence length="80" mass="8589">MSASPLRRFSTEQIETAIADALQKLTGSDVKVSIAHQKYKASSMDALTGKSEVADLSLTVTEIPPDLNINVTFVDPPAKE</sequence>
<dbReference type="Proteomes" id="UP001082899">
    <property type="component" value="Unassembled WGS sequence"/>
</dbReference>
<reference evidence="1" key="1">
    <citation type="submission" date="2022-11" db="EMBL/GenBank/DDBJ databases">
        <title>Robbsia betulipollinis sp. nov., isolated from pollen of birch (Betula pendula).</title>
        <authorList>
            <person name="Shi H."/>
            <person name="Ambika Manirajan B."/>
            <person name="Ratering S."/>
            <person name="Geissler-Plaum R."/>
            <person name="Schnell S."/>
        </authorList>
    </citation>
    <scope>NUCLEOTIDE SEQUENCE</scope>
    <source>
        <strain evidence="1">Bb-Pol-6</strain>
    </source>
</reference>
<dbReference type="RefSeq" id="WP_267849482.1">
    <property type="nucleotide sequence ID" value="NZ_JAPMXC010000010.1"/>
</dbReference>
<keyword evidence="2" id="KW-1185">Reference proteome</keyword>
<evidence type="ECO:0000313" key="1">
    <source>
        <dbReference type="EMBL" id="MCY0389589.1"/>
    </source>
</evidence>